<accession>A0ABD0XTU5</accession>
<organism evidence="1 2">
    <name type="scientific">Umbra pygmaea</name>
    <name type="common">Eastern mudminnow</name>
    <dbReference type="NCBI Taxonomy" id="75934"/>
    <lineage>
        <taxon>Eukaryota</taxon>
        <taxon>Metazoa</taxon>
        <taxon>Chordata</taxon>
        <taxon>Craniata</taxon>
        <taxon>Vertebrata</taxon>
        <taxon>Euteleostomi</taxon>
        <taxon>Actinopterygii</taxon>
        <taxon>Neopterygii</taxon>
        <taxon>Teleostei</taxon>
        <taxon>Protacanthopterygii</taxon>
        <taxon>Esociformes</taxon>
        <taxon>Umbridae</taxon>
        <taxon>Umbra</taxon>
    </lineage>
</organism>
<name>A0ABD0XTU5_UMBPY</name>
<comment type="caution">
    <text evidence="1">The sequence shown here is derived from an EMBL/GenBank/DDBJ whole genome shotgun (WGS) entry which is preliminary data.</text>
</comment>
<sequence length="137" mass="15490">MESVTIFGYLAEINQVDAITGHVLLTCLVDPAILPLWWLSRHFAEWSICSVLTGSDCQPFTTHLNGAGTKWHSRHKKRESRRGRKSPTSFSLFTYIFITGSLWCHLCPRRKRWARHLHPAPTGTKELPVKAPPLAGS</sequence>
<evidence type="ECO:0000313" key="2">
    <source>
        <dbReference type="Proteomes" id="UP001557470"/>
    </source>
</evidence>
<evidence type="ECO:0000313" key="1">
    <source>
        <dbReference type="EMBL" id="KAL1007315.1"/>
    </source>
</evidence>
<gene>
    <name evidence="1" type="ORF">UPYG_G00084880</name>
</gene>
<proteinExistence type="predicted"/>
<reference evidence="1 2" key="1">
    <citation type="submission" date="2024-06" db="EMBL/GenBank/DDBJ databases">
        <authorList>
            <person name="Pan Q."/>
            <person name="Wen M."/>
            <person name="Jouanno E."/>
            <person name="Zahm M."/>
            <person name="Klopp C."/>
            <person name="Cabau C."/>
            <person name="Louis A."/>
            <person name="Berthelot C."/>
            <person name="Parey E."/>
            <person name="Roest Crollius H."/>
            <person name="Montfort J."/>
            <person name="Robinson-Rechavi M."/>
            <person name="Bouchez O."/>
            <person name="Lampietro C."/>
            <person name="Lopez Roques C."/>
            <person name="Donnadieu C."/>
            <person name="Postlethwait J."/>
            <person name="Bobe J."/>
            <person name="Verreycken H."/>
            <person name="Guiguen Y."/>
        </authorList>
    </citation>
    <scope>NUCLEOTIDE SEQUENCE [LARGE SCALE GENOMIC DNA]</scope>
    <source>
        <strain evidence="1">Up_M1</strain>
        <tissue evidence="1">Testis</tissue>
    </source>
</reference>
<keyword evidence="2" id="KW-1185">Reference proteome</keyword>
<dbReference type="EMBL" id="JAGEUA010000002">
    <property type="protein sequence ID" value="KAL1007315.1"/>
    <property type="molecule type" value="Genomic_DNA"/>
</dbReference>
<dbReference type="Proteomes" id="UP001557470">
    <property type="component" value="Unassembled WGS sequence"/>
</dbReference>
<protein>
    <submittedName>
        <fullName evidence="1">Uncharacterized protein</fullName>
    </submittedName>
</protein>
<dbReference type="AlphaFoldDB" id="A0ABD0XTU5"/>